<organism evidence="3 5">
    <name type="scientific">Paraburkholderia madseniana</name>
    <dbReference type="NCBI Taxonomy" id="2599607"/>
    <lineage>
        <taxon>Bacteria</taxon>
        <taxon>Pseudomonadati</taxon>
        <taxon>Pseudomonadota</taxon>
        <taxon>Betaproteobacteria</taxon>
        <taxon>Burkholderiales</taxon>
        <taxon>Burkholderiaceae</taxon>
        <taxon>Paraburkholderia</taxon>
    </lineage>
</organism>
<name>A0AAP5BI32_9BURK</name>
<feature type="region of interest" description="Disordered" evidence="1">
    <location>
        <begin position="1"/>
        <end position="45"/>
    </location>
</feature>
<dbReference type="EMBL" id="JAMXWF010000037">
    <property type="protein sequence ID" value="MDQ6411946.1"/>
    <property type="molecule type" value="Genomic_DNA"/>
</dbReference>
<accession>A0AAP5BI32</accession>
<dbReference type="RefSeq" id="WP_266260891.1">
    <property type="nucleotide sequence ID" value="NZ_JAMXWF010000037.1"/>
</dbReference>
<dbReference type="Proteomes" id="UP001209412">
    <property type="component" value="Unassembled WGS sequence"/>
</dbReference>
<protein>
    <submittedName>
        <fullName evidence="3">Uncharacterized protein</fullName>
    </submittedName>
</protein>
<keyword evidence="4" id="KW-1185">Reference proteome</keyword>
<proteinExistence type="predicted"/>
<sequence>MKELSVSRLSGAGESVLPRVQEHPDCRAGGPVRMRANTPQQGGLNKVHDYVLQRIRQRISAYFVQPPYPTDHGA</sequence>
<evidence type="ECO:0000313" key="2">
    <source>
        <dbReference type="EMBL" id="MCX4150129.1"/>
    </source>
</evidence>
<gene>
    <name evidence="3" type="ORF">NIE36_32925</name>
    <name evidence="2" type="ORF">OSB80_32995</name>
</gene>
<evidence type="ECO:0000313" key="5">
    <source>
        <dbReference type="Proteomes" id="UP001242288"/>
    </source>
</evidence>
<comment type="caution">
    <text evidence="3">The sequence shown here is derived from an EMBL/GenBank/DDBJ whole genome shotgun (WGS) entry which is preliminary data.</text>
</comment>
<evidence type="ECO:0000313" key="4">
    <source>
        <dbReference type="Proteomes" id="UP001209412"/>
    </source>
</evidence>
<evidence type="ECO:0000313" key="3">
    <source>
        <dbReference type="EMBL" id="MDQ6411946.1"/>
    </source>
</evidence>
<reference evidence="3" key="1">
    <citation type="submission" date="2022-06" db="EMBL/GenBank/DDBJ databases">
        <title>PHB producers.</title>
        <authorList>
            <person name="Besaury L."/>
        </authorList>
    </citation>
    <scope>NUCLEOTIDE SEQUENCE</scope>
    <source>
        <strain evidence="3 4">SEWS6</strain>
    </source>
</reference>
<dbReference type="Proteomes" id="UP001242288">
    <property type="component" value="Unassembled WGS sequence"/>
</dbReference>
<dbReference type="EMBL" id="JAPKHW010000037">
    <property type="protein sequence ID" value="MCX4150129.1"/>
    <property type="molecule type" value="Genomic_DNA"/>
</dbReference>
<evidence type="ECO:0000256" key="1">
    <source>
        <dbReference type="SAM" id="MobiDB-lite"/>
    </source>
</evidence>
<dbReference type="AlphaFoldDB" id="A0AAP5BI32"/>